<keyword evidence="4" id="KW-0808">Transferase</keyword>
<feature type="transmembrane region" description="Helical" evidence="2">
    <location>
        <begin position="333"/>
        <end position="357"/>
    </location>
</feature>
<proteinExistence type="predicted"/>
<dbReference type="NCBIfam" id="TIGR03469">
    <property type="entry name" value="HpnB"/>
    <property type="match status" value="1"/>
</dbReference>
<dbReference type="AlphaFoldDB" id="A0A7W9Q9Y9"/>
<gene>
    <name evidence="4" type="ORF">FHS42_002429</name>
</gene>
<dbReference type="Proteomes" id="UP000588098">
    <property type="component" value="Unassembled WGS sequence"/>
</dbReference>
<feature type="domain" description="Glycosyltransferase 2-like" evidence="3">
    <location>
        <begin position="48"/>
        <end position="222"/>
    </location>
</feature>
<dbReference type="Pfam" id="PF00535">
    <property type="entry name" value="Glycos_transf_2"/>
    <property type="match status" value="1"/>
</dbReference>
<keyword evidence="2" id="KW-0812">Transmembrane</keyword>
<feature type="compositionally biased region" description="Low complexity" evidence="1">
    <location>
        <begin position="261"/>
        <end position="270"/>
    </location>
</feature>
<evidence type="ECO:0000259" key="3">
    <source>
        <dbReference type="Pfam" id="PF00535"/>
    </source>
</evidence>
<keyword evidence="5" id="KW-1185">Reference proteome</keyword>
<protein>
    <submittedName>
        <fullName evidence="4">Hopene-associated glycosyltransferase HpnB</fullName>
    </submittedName>
</protein>
<dbReference type="InterPro" id="IPR029044">
    <property type="entry name" value="Nucleotide-diphossugar_trans"/>
</dbReference>
<dbReference type="SUPFAM" id="SSF53448">
    <property type="entry name" value="Nucleotide-diphospho-sugar transferases"/>
    <property type="match status" value="1"/>
</dbReference>
<keyword evidence="2" id="KW-0472">Membrane</keyword>
<feature type="transmembrane region" description="Helical" evidence="2">
    <location>
        <begin position="391"/>
        <end position="408"/>
    </location>
</feature>
<organism evidence="4 5">
    <name type="scientific">Streptomyces zagrosensis</name>
    <dbReference type="NCBI Taxonomy" id="1042984"/>
    <lineage>
        <taxon>Bacteria</taxon>
        <taxon>Bacillati</taxon>
        <taxon>Actinomycetota</taxon>
        <taxon>Actinomycetes</taxon>
        <taxon>Kitasatosporales</taxon>
        <taxon>Streptomycetaceae</taxon>
        <taxon>Streptomyces</taxon>
    </lineage>
</organism>
<evidence type="ECO:0000256" key="1">
    <source>
        <dbReference type="SAM" id="MobiDB-lite"/>
    </source>
</evidence>
<evidence type="ECO:0000313" key="4">
    <source>
        <dbReference type="EMBL" id="MBB5935367.1"/>
    </source>
</evidence>
<keyword evidence="2" id="KW-1133">Transmembrane helix</keyword>
<dbReference type="PANTHER" id="PTHR43646:SF3">
    <property type="entry name" value="SLR1566 PROTEIN"/>
    <property type="match status" value="1"/>
</dbReference>
<feature type="region of interest" description="Disordered" evidence="1">
    <location>
        <begin position="251"/>
        <end position="270"/>
    </location>
</feature>
<accession>A0A7W9Q9Y9</accession>
<name>A0A7W9Q9Y9_9ACTN</name>
<dbReference type="RefSeq" id="WP_184571789.1">
    <property type="nucleotide sequence ID" value="NZ_JACHJL010000005.1"/>
</dbReference>
<dbReference type="Gene3D" id="3.90.550.10">
    <property type="entry name" value="Spore Coat Polysaccharide Biosynthesis Protein SpsA, Chain A"/>
    <property type="match status" value="1"/>
</dbReference>
<dbReference type="InterPro" id="IPR001173">
    <property type="entry name" value="Glyco_trans_2-like"/>
</dbReference>
<comment type="caution">
    <text evidence="4">The sequence shown here is derived from an EMBL/GenBank/DDBJ whole genome shotgun (WGS) entry which is preliminary data.</text>
</comment>
<evidence type="ECO:0000256" key="2">
    <source>
        <dbReference type="SAM" id="Phobius"/>
    </source>
</evidence>
<evidence type="ECO:0000313" key="5">
    <source>
        <dbReference type="Proteomes" id="UP000588098"/>
    </source>
</evidence>
<sequence length="434" mass="46699">MSALTWIALASLASWVWLLLGQGFFWRTDIRLPPRGEPATGPWPTVAIVVPARDEAEVLPLSLPSLLEQDYPGQATVFLVDDGSTDGTAKIAHELTAGCGGLPLVVASPGELEPGWTGKLWAVRHGIALARAQLEPEYVLLTDADIAHEPDSLRELVSAARSHDLDLVSQMARLRVETAWERLLVPAFVYFFAQLYPFRWVNQPGARTAAAAGGCVLLRTDAAERARVPESIRQSVIDDVALARAIKHATSAPANGRGRTDTPPASRPATAPYAADAVGAVGAGAVVRRPATSGRIWLGLAERVDSVRPYPQLSELWRMVSRSAYAQLRHQPAVLVATVVGLTVIYLAPPVAVCVGVVGGHRALLVIGAAAWAVMAGSYLPMLRYYRQSPWLAPLLPFTASLYLLMTVDSARQHYRGQGAAWKGRTYARPKAAP</sequence>
<dbReference type="PANTHER" id="PTHR43646">
    <property type="entry name" value="GLYCOSYLTRANSFERASE"/>
    <property type="match status" value="1"/>
</dbReference>
<reference evidence="4 5" key="1">
    <citation type="submission" date="2020-08" db="EMBL/GenBank/DDBJ databases">
        <title>Genomic Encyclopedia of Type Strains, Phase III (KMG-III): the genomes of soil and plant-associated and newly described type strains.</title>
        <authorList>
            <person name="Whitman W."/>
        </authorList>
    </citation>
    <scope>NUCLEOTIDE SEQUENCE [LARGE SCALE GENOMIC DNA]</scope>
    <source>
        <strain evidence="4 5">CECT 8305</strain>
    </source>
</reference>
<dbReference type="InterPro" id="IPR017832">
    <property type="entry name" value="Glyco_trans_2_hopen-assoc_HpnB"/>
</dbReference>
<dbReference type="EMBL" id="JACHJL010000005">
    <property type="protein sequence ID" value="MBB5935367.1"/>
    <property type="molecule type" value="Genomic_DNA"/>
</dbReference>
<dbReference type="GO" id="GO:0016740">
    <property type="term" value="F:transferase activity"/>
    <property type="evidence" value="ECO:0007669"/>
    <property type="project" value="UniProtKB-KW"/>
</dbReference>
<feature type="transmembrane region" description="Helical" evidence="2">
    <location>
        <begin position="364"/>
        <end position="385"/>
    </location>
</feature>